<dbReference type="Proteomes" id="UP001059041">
    <property type="component" value="Linkage Group LG5"/>
</dbReference>
<comment type="subcellular location">
    <subcellularLocation>
        <location evidence="1">Cytoplasm</location>
        <location evidence="1">Cytosol</location>
    </subcellularLocation>
</comment>
<dbReference type="Pfam" id="PF23679">
    <property type="entry name" value="UPA-FIIND"/>
    <property type="match status" value="1"/>
</dbReference>
<evidence type="ECO:0000256" key="3">
    <source>
        <dbReference type="ARBA" id="ARBA00022588"/>
    </source>
</evidence>
<dbReference type="GO" id="GO:0042981">
    <property type="term" value="P:regulation of apoptotic process"/>
    <property type="evidence" value="ECO:0007669"/>
    <property type="project" value="InterPro"/>
</dbReference>
<dbReference type="InterPro" id="IPR025307">
    <property type="entry name" value="FIIND_dom"/>
</dbReference>
<sequence length="474" mass="54477">MNTEDSDILLLHQPGNSRLLFYEDRGFGHTIRSPTAFRLLYSMAPCRGDARGKAKRRYKHARYPKTQQLKICHSHTVHKIHILQIQMTPDILCQLYHLEPKSCSEDAEVFTPEYIERDREGKRTNAYRFVSPHAGQFRCSLTNLVFVMEGTGEMLYKIVPWDPRLLCGLGQMQPAGPLYNIDCFEGSISHLHLPHCEILTEENKDSLAVAHFTCDNVEMLQALKMTSTHVIIGIKELSLFGLIKTIIFPDYSVQSQVLLFLRPISIRQREKILDVHLLPVTVPVSEVQSQHKENTYFKTTSTCYLVHRREYTLCCQPEGFEVQPQGHVFECNFGPNYHPTFEVFMDVETEEFKMGVMDIFEEKEVWTTRRIILTAPSSNTDTADLRIITEFVDNHREDLIARVTSVMPVADGLRGKHMIPPEMYSDIDDARSRQTKMRLLFNVLDSGGPAVKAEFYRLLKDKEACLVQDLESGC</sequence>
<dbReference type="EMBL" id="JAFHDT010000005">
    <property type="protein sequence ID" value="KAI7809628.1"/>
    <property type="molecule type" value="Genomic_DNA"/>
</dbReference>
<evidence type="ECO:0000259" key="7">
    <source>
        <dbReference type="PROSITE" id="PS51830"/>
    </source>
</evidence>
<evidence type="ECO:0000256" key="1">
    <source>
        <dbReference type="ARBA" id="ARBA00004514"/>
    </source>
</evidence>
<keyword evidence="2" id="KW-0963">Cytoplasm</keyword>
<dbReference type="InterPro" id="IPR033516">
    <property type="entry name" value="CARD8/ASC/NALP1_CARD"/>
</dbReference>
<reference evidence="8" key="1">
    <citation type="submission" date="2021-02" db="EMBL/GenBank/DDBJ databases">
        <title>Comparative genomics reveals that relaxation of natural selection precedes convergent phenotypic evolution of cavefish.</title>
        <authorList>
            <person name="Peng Z."/>
        </authorList>
    </citation>
    <scope>NUCLEOTIDE SEQUENCE</scope>
    <source>
        <tissue evidence="8">Muscle</tissue>
    </source>
</reference>
<keyword evidence="4" id="KW-0391">Immunity</keyword>
<keyword evidence="3" id="KW-0399">Innate immunity</keyword>
<dbReference type="GO" id="GO:0045087">
    <property type="term" value="P:innate immune response"/>
    <property type="evidence" value="ECO:0007669"/>
    <property type="project" value="UniProtKB-KW"/>
</dbReference>
<evidence type="ECO:0000256" key="4">
    <source>
        <dbReference type="ARBA" id="ARBA00022859"/>
    </source>
</evidence>
<accession>A0A9W7WWT3</accession>
<dbReference type="PANTHER" id="PTHR46985:SF2">
    <property type="entry name" value="APOPTOSIS-ASSOCIATED SPECK-LIKE PROTEIN CONTAINING A CARD"/>
    <property type="match status" value="1"/>
</dbReference>
<evidence type="ECO:0000259" key="6">
    <source>
        <dbReference type="PROSITE" id="PS50209"/>
    </source>
</evidence>
<feature type="domain" description="CARD" evidence="6">
    <location>
        <begin position="390"/>
        <end position="474"/>
    </location>
</feature>
<keyword evidence="5" id="KW-0395">Inflammatory response</keyword>
<dbReference type="Pfam" id="PF00619">
    <property type="entry name" value="CARD"/>
    <property type="match status" value="1"/>
</dbReference>
<evidence type="ECO:0000313" key="8">
    <source>
        <dbReference type="EMBL" id="KAI7809628.1"/>
    </source>
</evidence>
<dbReference type="GO" id="GO:0006954">
    <property type="term" value="P:inflammatory response"/>
    <property type="evidence" value="ECO:0007669"/>
    <property type="project" value="UniProtKB-KW"/>
</dbReference>
<dbReference type="CDD" id="cd08330">
    <property type="entry name" value="CARD_ASC_NALP1"/>
    <property type="match status" value="1"/>
</dbReference>
<evidence type="ECO:0000256" key="5">
    <source>
        <dbReference type="ARBA" id="ARBA00023198"/>
    </source>
</evidence>
<dbReference type="PANTHER" id="PTHR46985">
    <property type="entry name" value="NACHT, LRR AND PYD DOMAINS-CONTAINING PROTEIN 1"/>
    <property type="match status" value="1"/>
</dbReference>
<keyword evidence="9" id="KW-1185">Reference proteome</keyword>
<evidence type="ECO:0000256" key="2">
    <source>
        <dbReference type="ARBA" id="ARBA00022490"/>
    </source>
</evidence>
<dbReference type="AlphaFoldDB" id="A0A9W7WWT3"/>
<comment type="caution">
    <text evidence="8">The sequence shown here is derived from an EMBL/GenBank/DDBJ whole genome shotgun (WGS) entry which is preliminary data.</text>
</comment>
<dbReference type="Gene3D" id="1.10.533.10">
    <property type="entry name" value="Death Domain, Fas"/>
    <property type="match status" value="1"/>
</dbReference>
<dbReference type="PROSITE" id="PS50209">
    <property type="entry name" value="CARD"/>
    <property type="match status" value="1"/>
</dbReference>
<gene>
    <name evidence="8" type="ORF">IRJ41_013271</name>
</gene>
<dbReference type="InterPro" id="IPR001315">
    <property type="entry name" value="CARD"/>
</dbReference>
<proteinExistence type="predicted"/>
<dbReference type="SUPFAM" id="SSF47986">
    <property type="entry name" value="DEATH domain"/>
    <property type="match status" value="1"/>
</dbReference>
<dbReference type="Pfam" id="PF13553">
    <property type="entry name" value="FIIND"/>
    <property type="match status" value="1"/>
</dbReference>
<feature type="domain" description="FIIND" evidence="7">
    <location>
        <begin position="106"/>
        <end position="384"/>
    </location>
</feature>
<dbReference type="FunFam" id="1.10.533.10:FF:000013">
    <property type="entry name" value="Apoptosis-associated speck-like protein containing a CARD"/>
    <property type="match status" value="1"/>
</dbReference>
<dbReference type="GO" id="GO:0005829">
    <property type="term" value="C:cytosol"/>
    <property type="evidence" value="ECO:0007669"/>
    <property type="project" value="UniProtKB-SubCell"/>
</dbReference>
<dbReference type="InterPro" id="IPR011029">
    <property type="entry name" value="DEATH-like_dom_sf"/>
</dbReference>
<dbReference type="PROSITE" id="PS51830">
    <property type="entry name" value="FIIND"/>
    <property type="match status" value="1"/>
</dbReference>
<organism evidence="8 9">
    <name type="scientific">Triplophysa rosa</name>
    <name type="common">Cave loach</name>
    <dbReference type="NCBI Taxonomy" id="992332"/>
    <lineage>
        <taxon>Eukaryota</taxon>
        <taxon>Metazoa</taxon>
        <taxon>Chordata</taxon>
        <taxon>Craniata</taxon>
        <taxon>Vertebrata</taxon>
        <taxon>Euteleostomi</taxon>
        <taxon>Actinopterygii</taxon>
        <taxon>Neopterygii</taxon>
        <taxon>Teleostei</taxon>
        <taxon>Ostariophysi</taxon>
        <taxon>Cypriniformes</taxon>
        <taxon>Nemacheilidae</taxon>
        <taxon>Triplophysa</taxon>
    </lineage>
</organism>
<evidence type="ECO:0000313" key="9">
    <source>
        <dbReference type="Proteomes" id="UP001059041"/>
    </source>
</evidence>
<protein>
    <submittedName>
        <fullName evidence="8">Caspase recruitment domain-containing protein 8</fullName>
    </submittedName>
</protein>
<name>A0A9W7WWT3_TRIRA</name>
<dbReference type="InterPro" id="IPR051249">
    <property type="entry name" value="NLRP_Inflammasome"/>
</dbReference>